<name>A0A381X6S1_9ZZZZ</name>
<dbReference type="Gene3D" id="1.20.120.330">
    <property type="entry name" value="Nucleotidyltransferases domain 2"/>
    <property type="match status" value="1"/>
</dbReference>
<dbReference type="SUPFAM" id="SSF81593">
    <property type="entry name" value="Nucleotidyltransferase substrate binding subunit/domain"/>
    <property type="match status" value="1"/>
</dbReference>
<dbReference type="EMBL" id="UINC01014065">
    <property type="protein sequence ID" value="SVA60252.1"/>
    <property type="molecule type" value="Genomic_DNA"/>
</dbReference>
<sequence>MASQQTPQIILPHLNWSLARLKEVIEKEDTEYYRGAALQRFRLTYEVALKVIRAFAKQEGKDFPTDDAYFQWVEEKQWLKKKSDWAAVIKNYKKVKNLPKEKSTDGIYNELQGYYALLYDMIESLNLALNKKP</sequence>
<proteinExistence type="predicted"/>
<dbReference type="AlphaFoldDB" id="A0A381X6S1"/>
<evidence type="ECO:0000313" key="1">
    <source>
        <dbReference type="EMBL" id="SVA60252.1"/>
    </source>
</evidence>
<organism evidence="1">
    <name type="scientific">marine metagenome</name>
    <dbReference type="NCBI Taxonomy" id="408172"/>
    <lineage>
        <taxon>unclassified sequences</taxon>
        <taxon>metagenomes</taxon>
        <taxon>ecological metagenomes</taxon>
    </lineage>
</organism>
<protein>
    <recommendedName>
        <fullName evidence="2">SAV-6107-like HEPN domain-containing protein</fullName>
    </recommendedName>
</protein>
<gene>
    <name evidence="1" type="ORF">METZ01_LOCUS113106</name>
</gene>
<accession>A0A381X6S1</accession>
<evidence type="ECO:0008006" key="2">
    <source>
        <dbReference type="Google" id="ProtNLM"/>
    </source>
</evidence>
<reference evidence="1" key="1">
    <citation type="submission" date="2018-05" db="EMBL/GenBank/DDBJ databases">
        <authorList>
            <person name="Lanie J.A."/>
            <person name="Ng W.-L."/>
            <person name="Kazmierczak K.M."/>
            <person name="Andrzejewski T.M."/>
            <person name="Davidsen T.M."/>
            <person name="Wayne K.J."/>
            <person name="Tettelin H."/>
            <person name="Glass J.I."/>
            <person name="Rusch D."/>
            <person name="Podicherti R."/>
            <person name="Tsui H.-C.T."/>
            <person name="Winkler M.E."/>
        </authorList>
    </citation>
    <scope>NUCLEOTIDE SEQUENCE</scope>
</reference>